<feature type="compositionally biased region" description="Basic and acidic residues" evidence="1">
    <location>
        <begin position="130"/>
        <end position="147"/>
    </location>
</feature>
<feature type="compositionally biased region" description="Gly residues" evidence="1">
    <location>
        <begin position="153"/>
        <end position="163"/>
    </location>
</feature>
<gene>
    <name evidence="2" type="ORF">PBV87_01890</name>
</gene>
<dbReference type="RefSeq" id="WP_053984782.1">
    <property type="nucleotide sequence ID" value="NZ_JAQIFT010000010.1"/>
</dbReference>
<dbReference type="Proteomes" id="UP001169242">
    <property type="component" value="Unassembled WGS sequence"/>
</dbReference>
<comment type="caution">
    <text evidence="2">The sequence shown here is derived from an EMBL/GenBank/DDBJ whole genome shotgun (WGS) entry which is preliminary data.</text>
</comment>
<evidence type="ECO:0000313" key="2">
    <source>
        <dbReference type="EMBL" id="MDA3730257.1"/>
    </source>
</evidence>
<evidence type="ECO:0000256" key="1">
    <source>
        <dbReference type="SAM" id="MobiDB-lite"/>
    </source>
</evidence>
<protein>
    <submittedName>
        <fullName evidence="2">Uncharacterized protein</fullName>
    </submittedName>
</protein>
<sequence>MYCVLGDKVLQCEVKRKDERMSVCMVGAGAKEQRVPNNCIFLNEQEARECLKKKRRSQQEEGQQVANNVQRCNELYEELFNETGIEVRMIDRQWTINMATKHITSLKKKLADKPEMHAKNVSKAFQAAPSKKESDIRRGRSGFDKRQAPGKSKGQGGSKRGNK</sequence>
<organism evidence="2 3">
    <name type="scientific">Holtiella tumoricola</name>
    <dbReference type="NCBI Taxonomy" id="3018743"/>
    <lineage>
        <taxon>Bacteria</taxon>
        <taxon>Bacillati</taxon>
        <taxon>Bacillota</taxon>
        <taxon>Clostridia</taxon>
        <taxon>Lachnospirales</taxon>
        <taxon>Cellulosilyticaceae</taxon>
        <taxon>Holtiella</taxon>
    </lineage>
</organism>
<proteinExistence type="predicted"/>
<name>A0AA42DK00_9FIRM</name>
<evidence type="ECO:0000313" key="3">
    <source>
        <dbReference type="Proteomes" id="UP001169242"/>
    </source>
</evidence>
<reference evidence="2" key="1">
    <citation type="journal article" date="2023" name="Int. J. Syst. Evol. Microbiol.">
        <title>&lt;i&gt;Holtiella tumoricola&lt;/i&gt; gen. nov. sp. nov., isolated from a human clinical sample.</title>
        <authorList>
            <person name="Allen-Vercoe E."/>
            <person name="Daigneault M.C."/>
            <person name="Vancuren S.J."/>
            <person name="Cochrane K."/>
            <person name="O'Neal L.L."/>
            <person name="Sankaranarayanan K."/>
            <person name="Lawson P.A."/>
        </authorList>
    </citation>
    <scope>NUCLEOTIDE SEQUENCE</scope>
    <source>
        <strain evidence="2">CC70A</strain>
    </source>
</reference>
<feature type="region of interest" description="Disordered" evidence="1">
    <location>
        <begin position="117"/>
        <end position="163"/>
    </location>
</feature>
<keyword evidence="3" id="KW-1185">Reference proteome</keyword>
<dbReference type="AlphaFoldDB" id="A0AA42DK00"/>
<accession>A0AA42DK00</accession>
<dbReference type="EMBL" id="JAQIFT010000010">
    <property type="protein sequence ID" value="MDA3730257.1"/>
    <property type="molecule type" value="Genomic_DNA"/>
</dbReference>